<dbReference type="EMBL" id="CAJMXA010002328">
    <property type="protein sequence ID" value="CAE6479342.1"/>
    <property type="molecule type" value="Genomic_DNA"/>
</dbReference>
<dbReference type="AlphaFoldDB" id="A0A8H3CFX1"/>
<sequence>MERCCVIQVSALVFPSIPFVSDRRLSFHFEFPMWVPTGVAYITLSLLALLSRATVAHADDIDTVYGRQVNYTLSTTSVSKDEINNYIANIQPDGRWSEIDYSAGCDARRASWPAGAHWSRILKMAVAYKGGITDYEGNPELLSALRLAMGHWFANDYSTIGDGSCMDRDFLSSNNCPCGTPGLWGPNWFSNVIQVPTFSGKACTLLRSELRKTELGNCTLIASRAYAPFYRNPQPGYVSGANIIDMAVIGIAAGLLENNGTGNASRIADAYARVHDQVIIQPEDRVDGIKPDGSFQQHKGIIYSGNYGGVFSHSLTQLELQALGTQFQASKSIQDTFGHHLDGSRWSTFTNSLRKVAHWDYSVIGRFISYPIADSTRPSAGLQLALLNEVRQLGEAWKQKDLIKFGSSLTGANDDTANAGKLTGNRMFWNSDYMVHRTEQTVTTVKMLSTRTTTGECTNSEGPYSFHLSDGMVYTYSTGAEYEDIFAALDYNILPGITTDYGATPLQCGSARRDGVDAYAGGVQFGDVGMAAMRYVNPLSEKFSFYKAWFFFPDNVQHVLVSNIQQSNQDSTSPVRSVLDQRLRSGDVYVNCSPVSQSGDFTGVKSLWHAGTGYAFPTDGTAQVFVSLESRQGDWSKIGTSIVPASSKDIFAAWIPHKNLDRGGSSTGQGKYNPVEYSVFPATSNSSEFEDKAVRLRPRTVINTESASAAINSAANLLGVAFWKSAGGSVIVKDMKIQVGADRNVVLILQFNDESRTKGTVSVADPTHGSGKVNIKITWNSSKRRGHRRLEGCIGHHCPPLRHPLIAGNTEVVVSLDLPEGGMAGSTVVATFARGD</sequence>
<dbReference type="InterPro" id="IPR003159">
    <property type="entry name" value="Lyase_8_central_dom"/>
</dbReference>
<dbReference type="InterPro" id="IPR011013">
    <property type="entry name" value="Gal_mutarotase_sf_dom"/>
</dbReference>
<dbReference type="GO" id="GO:0016837">
    <property type="term" value="F:carbon-oxygen lyase activity, acting on polysaccharides"/>
    <property type="evidence" value="ECO:0007669"/>
    <property type="project" value="UniProtKB-ARBA"/>
</dbReference>
<dbReference type="InterPro" id="IPR014718">
    <property type="entry name" value="GH-type_carb-bd"/>
</dbReference>
<dbReference type="Gene3D" id="2.70.98.10">
    <property type="match status" value="1"/>
</dbReference>
<dbReference type="InterPro" id="IPR012970">
    <property type="entry name" value="Lyase_8_alpha_N"/>
</dbReference>
<organism evidence="7 8">
    <name type="scientific">Rhizoctonia solani</name>
    <dbReference type="NCBI Taxonomy" id="456999"/>
    <lineage>
        <taxon>Eukaryota</taxon>
        <taxon>Fungi</taxon>
        <taxon>Dikarya</taxon>
        <taxon>Basidiomycota</taxon>
        <taxon>Agaricomycotina</taxon>
        <taxon>Agaricomycetes</taxon>
        <taxon>Cantharellales</taxon>
        <taxon>Ceratobasidiaceae</taxon>
        <taxon>Rhizoctonia</taxon>
    </lineage>
</organism>
<feature type="domain" description="Polysaccharide lyase family 8 central" evidence="4">
    <location>
        <begin position="425"/>
        <end position="662"/>
    </location>
</feature>
<dbReference type="Gene3D" id="1.50.10.100">
    <property type="entry name" value="Chondroitin AC/alginate lyase"/>
    <property type="match status" value="1"/>
</dbReference>
<feature type="domain" description="Polysaccharide lyase 8 N-terminal alpha-helical" evidence="6">
    <location>
        <begin position="185"/>
        <end position="375"/>
    </location>
</feature>
<dbReference type="InterPro" id="IPR008929">
    <property type="entry name" value="Chondroitin_lyas"/>
</dbReference>
<dbReference type="Pfam" id="PF02884">
    <property type="entry name" value="Lyase_8_C"/>
    <property type="match status" value="1"/>
</dbReference>
<dbReference type="PANTHER" id="PTHR38481">
    <property type="entry name" value="HYALURONATE LYASE"/>
    <property type="match status" value="1"/>
</dbReference>
<proteinExistence type="inferred from homology"/>
<evidence type="ECO:0000313" key="8">
    <source>
        <dbReference type="Proteomes" id="UP000663853"/>
    </source>
</evidence>
<name>A0A8H3CFX1_9AGAM</name>
<dbReference type="Pfam" id="PF08124">
    <property type="entry name" value="Lyase_8_N"/>
    <property type="match status" value="1"/>
</dbReference>
<keyword evidence="2" id="KW-0732">Signal</keyword>
<feature type="domain" description="Polysaccharide lyase family 8 C-terminal" evidence="5">
    <location>
        <begin position="703"/>
        <end position="771"/>
    </location>
</feature>
<evidence type="ECO:0000256" key="3">
    <source>
        <dbReference type="ARBA" id="ARBA00023239"/>
    </source>
</evidence>
<keyword evidence="3" id="KW-0456">Lyase</keyword>
<dbReference type="InterPro" id="IPR038970">
    <property type="entry name" value="Lyase_8"/>
</dbReference>
<dbReference type="InterPro" id="IPR004103">
    <property type="entry name" value="Lyase_8_C"/>
</dbReference>
<dbReference type="Gene3D" id="2.60.220.10">
    <property type="entry name" value="Polysaccharide lyase family 8-like, C-terminal"/>
    <property type="match status" value="1"/>
</dbReference>
<evidence type="ECO:0008006" key="9">
    <source>
        <dbReference type="Google" id="ProtNLM"/>
    </source>
</evidence>
<comment type="caution">
    <text evidence="7">The sequence shown here is derived from an EMBL/GenBank/DDBJ whole genome shotgun (WGS) entry which is preliminary data.</text>
</comment>
<accession>A0A8H3CFX1</accession>
<comment type="similarity">
    <text evidence="1">Belongs to the polysaccharide lyase 8 family.</text>
</comment>
<evidence type="ECO:0000259" key="4">
    <source>
        <dbReference type="Pfam" id="PF02278"/>
    </source>
</evidence>
<dbReference type="GO" id="GO:0030246">
    <property type="term" value="F:carbohydrate binding"/>
    <property type="evidence" value="ECO:0007669"/>
    <property type="project" value="InterPro"/>
</dbReference>
<dbReference type="SUPFAM" id="SSF74650">
    <property type="entry name" value="Galactose mutarotase-like"/>
    <property type="match status" value="1"/>
</dbReference>
<dbReference type="Pfam" id="PF02278">
    <property type="entry name" value="Lyase_8"/>
    <property type="match status" value="1"/>
</dbReference>
<dbReference type="PANTHER" id="PTHR38481:SF1">
    <property type="entry name" value="HYALURONATE LYASE"/>
    <property type="match status" value="1"/>
</dbReference>
<dbReference type="GO" id="GO:0005576">
    <property type="term" value="C:extracellular region"/>
    <property type="evidence" value="ECO:0007669"/>
    <property type="project" value="InterPro"/>
</dbReference>
<evidence type="ECO:0000259" key="5">
    <source>
        <dbReference type="Pfam" id="PF02884"/>
    </source>
</evidence>
<dbReference type="SUPFAM" id="SSF48230">
    <property type="entry name" value="Chondroitin AC/alginate lyase"/>
    <property type="match status" value="1"/>
</dbReference>
<evidence type="ECO:0000259" key="6">
    <source>
        <dbReference type="Pfam" id="PF08124"/>
    </source>
</evidence>
<protein>
    <recommendedName>
        <fullName evidence="9">Polysaccharide lyase family 8 protein</fullName>
    </recommendedName>
</protein>
<dbReference type="InterPro" id="IPR011071">
    <property type="entry name" value="Lyase_8-like_C"/>
</dbReference>
<reference evidence="7" key="1">
    <citation type="submission" date="2021-01" db="EMBL/GenBank/DDBJ databases">
        <authorList>
            <person name="Kaushik A."/>
        </authorList>
    </citation>
    <scope>NUCLEOTIDE SEQUENCE</scope>
    <source>
        <strain evidence="7">AG6-10EEA</strain>
    </source>
</reference>
<dbReference type="SUPFAM" id="SSF49863">
    <property type="entry name" value="Hyaluronate lyase-like, C-terminal domain"/>
    <property type="match status" value="1"/>
</dbReference>
<evidence type="ECO:0000256" key="2">
    <source>
        <dbReference type="ARBA" id="ARBA00022729"/>
    </source>
</evidence>
<gene>
    <name evidence="7" type="ORF">RDB_LOCUS86224</name>
</gene>
<dbReference type="GO" id="GO:0005975">
    <property type="term" value="P:carbohydrate metabolic process"/>
    <property type="evidence" value="ECO:0007669"/>
    <property type="project" value="InterPro"/>
</dbReference>
<evidence type="ECO:0000256" key="1">
    <source>
        <dbReference type="ARBA" id="ARBA00006699"/>
    </source>
</evidence>
<dbReference type="Proteomes" id="UP000663853">
    <property type="component" value="Unassembled WGS sequence"/>
</dbReference>
<evidence type="ECO:0000313" key="7">
    <source>
        <dbReference type="EMBL" id="CAE6479342.1"/>
    </source>
</evidence>